<evidence type="ECO:0000313" key="3">
    <source>
        <dbReference type="EMBL" id="MDP2539183.1"/>
    </source>
</evidence>
<sequence length="420" mass="46122">MKKILIFLGALGTFFSNVAALEFGGMGNVSAGMGGAGVALSSSPYGIYYNPALLSADNKTKFGYSIGVQYRQKNIDKLANVDFRNIASSPESLESFKDILTDNNLSIISQNGIVFQLSSSVIREEFGVVSLAYFGSAYANLSVATDPDRMDLIVQDGANYHKLITNGMGGYDSVPTTQADYQAHSLVYALQQGNVHKLVTSTFVLSEIPIAYAKTLYLENSNLNFGVALKLMNGVFSVDNIYLGNSFSQDNFKNPFSKGSYESSTNFGVDLGMMYEIDFPKFRYLTLGIVAKNVNSPIFKYSTENIMIKPQYRIGIAYNERYFTLALDADILPNDMLNFSYEKQQSQMIGGGVKFDLKYVDLRAGLMKDIRQDDGVILTGGINILGLFDISIQTGTKIGEAKGYKIPRYLDLKLGGSFSF</sequence>
<evidence type="ECO:0000313" key="5">
    <source>
        <dbReference type="Proteomes" id="UP001240777"/>
    </source>
</evidence>
<name>A0AA90T594_9HELI</name>
<reference evidence="3 5" key="1">
    <citation type="submission" date="2023-07" db="EMBL/GenBank/DDBJ databases">
        <title>Unpublished Manusciprt.</title>
        <authorList>
            <person name="Aydin F."/>
            <person name="Tarhane S."/>
            <person name="Saticioglu I.B."/>
            <person name="Karakaya E."/>
            <person name="Abay S."/>
            <person name="Guran O."/>
            <person name="Bozkurt E."/>
            <person name="Uzum N."/>
            <person name="Olgun K."/>
            <person name="Jablonski D."/>
        </authorList>
    </citation>
    <scope>NUCLEOTIDE SEQUENCE</scope>
    <source>
        <strain evidence="5">faydin-H75</strain>
        <strain evidence="3">Faydin-H76</strain>
    </source>
</reference>
<gene>
    <name evidence="3" type="primary">traF</name>
    <name evidence="2" type="ORF">Q5I04_04965</name>
    <name evidence="3" type="ORF">Q5I06_05280</name>
</gene>
<dbReference type="Proteomes" id="UP001177258">
    <property type="component" value="Unassembled WGS sequence"/>
</dbReference>
<feature type="signal peptide" evidence="1">
    <location>
        <begin position="1"/>
        <end position="19"/>
    </location>
</feature>
<dbReference type="AlphaFoldDB" id="A0AA90T594"/>
<dbReference type="EMBL" id="JAUYZK010000006">
    <property type="protein sequence ID" value="MDP2539183.1"/>
    <property type="molecule type" value="Genomic_DNA"/>
</dbReference>
<proteinExistence type="predicted"/>
<dbReference type="Gene3D" id="2.40.160.60">
    <property type="entry name" value="Outer membrane protein transport protein (OMPP1/FadL/TodX)"/>
    <property type="match status" value="1"/>
</dbReference>
<dbReference type="Proteomes" id="UP001240777">
    <property type="component" value="Unassembled WGS sequence"/>
</dbReference>
<evidence type="ECO:0000313" key="2">
    <source>
        <dbReference type="EMBL" id="MDO7253259.1"/>
    </source>
</evidence>
<keyword evidence="1" id="KW-0732">Signal</keyword>
<dbReference type="Pfam" id="PF13729">
    <property type="entry name" value="TraF_2"/>
    <property type="match status" value="1"/>
</dbReference>
<reference evidence="2" key="2">
    <citation type="submission" date="2023-07" db="EMBL/GenBank/DDBJ databases">
        <authorList>
            <person name="Aydin F."/>
            <person name="Tarhane S."/>
            <person name="Saticioglu I.B."/>
            <person name="Karakaya E."/>
            <person name="Abay S."/>
            <person name="Guran O."/>
            <person name="Bozkurt E."/>
            <person name="Uzum N."/>
            <person name="Olgun K."/>
            <person name="Jablonski D."/>
        </authorList>
    </citation>
    <scope>NUCLEOTIDE SEQUENCE</scope>
    <source>
        <strain evidence="2">Faydin-H75</strain>
    </source>
</reference>
<comment type="caution">
    <text evidence="3">The sequence shown here is derived from an EMBL/GenBank/DDBJ whole genome shotgun (WGS) entry which is preliminary data.</text>
</comment>
<evidence type="ECO:0000313" key="4">
    <source>
        <dbReference type="Proteomes" id="UP001177258"/>
    </source>
</evidence>
<protein>
    <submittedName>
        <fullName evidence="3">Conjugal transfer protein TraF</fullName>
    </submittedName>
</protein>
<dbReference type="RefSeq" id="WP_305517103.1">
    <property type="nucleotide sequence ID" value="NZ_JAUPEV010000006.1"/>
</dbReference>
<dbReference type="InterPro" id="IPR032811">
    <property type="entry name" value="Put_conjugal_transfer"/>
</dbReference>
<keyword evidence="5" id="KW-1185">Reference proteome</keyword>
<evidence type="ECO:0000256" key="1">
    <source>
        <dbReference type="SAM" id="SignalP"/>
    </source>
</evidence>
<dbReference type="EMBL" id="JAUPEV010000006">
    <property type="protein sequence ID" value="MDO7253259.1"/>
    <property type="molecule type" value="Genomic_DNA"/>
</dbReference>
<accession>A0AA90T594</accession>
<organism evidence="3 4">
    <name type="scientific">Helicobacter cappadocius</name>
    <dbReference type="NCBI Taxonomy" id="3063998"/>
    <lineage>
        <taxon>Bacteria</taxon>
        <taxon>Pseudomonadati</taxon>
        <taxon>Campylobacterota</taxon>
        <taxon>Epsilonproteobacteria</taxon>
        <taxon>Campylobacterales</taxon>
        <taxon>Helicobacteraceae</taxon>
        <taxon>Helicobacter</taxon>
    </lineage>
</organism>
<reference evidence="2 4" key="3">
    <citation type="journal article" date="2024" name="Syst. Appl. Microbiol.">
        <title>Helicobacter cappadocius sp. nov., from lizards: The first psychrotrophic Helicobacter species.</title>
        <authorList>
            <person name="Aydin F."/>
            <person name="Tarhane S."/>
            <person name="Karakaya E."/>
            <person name="Abay S."/>
            <person name="Kayman T."/>
            <person name="Guran O."/>
            <person name="Bozkurt E."/>
            <person name="Uzum N."/>
            <person name="Avci A."/>
            <person name="Olgun K."/>
            <person name="Jablonski D."/>
            <person name="Guran C."/>
            <person name="Burcin Saticioglu I."/>
        </authorList>
    </citation>
    <scope>NUCLEOTIDE SEQUENCE [LARGE SCALE GENOMIC DNA]</scope>
    <source>
        <strain evidence="2">Faydin-H75</strain>
        <strain evidence="4">faydin-H76</strain>
    </source>
</reference>
<feature type="chain" id="PRO_5041715364" evidence="1">
    <location>
        <begin position="20"/>
        <end position="420"/>
    </location>
</feature>